<dbReference type="eggNOG" id="ENOG50316V3">
    <property type="taxonomic scope" value="Bacteria"/>
</dbReference>
<proteinExistence type="predicted"/>
<dbReference type="KEGG" id="caj:CIG1485E_1193"/>
<reference evidence="2" key="1">
    <citation type="journal article" date="2014" name="Genome Announc.">
        <title>Complete Genome Sequence of Campylobacter iguaniorum Strain 1485ET, Isolated from a Bearded Dragon (Pogona vitticeps).</title>
        <authorList>
            <person name="Gilbert M.J."/>
            <person name="Miller W.G."/>
            <person name="Yee E."/>
            <person name="Kik M."/>
            <person name="Wagenaar J.A."/>
            <person name="Duim B."/>
        </authorList>
    </citation>
    <scope>NUCLEOTIDE SEQUENCE [LARGE SCALE GENOMIC DNA]</scope>
    <source>
        <strain evidence="2">1485E</strain>
    </source>
</reference>
<evidence type="ECO:0000313" key="2">
    <source>
        <dbReference type="Proteomes" id="UP000028486"/>
    </source>
</evidence>
<accession>A0A076FC74</accession>
<keyword evidence="1" id="KW-0449">Lipoprotein</keyword>
<gene>
    <name evidence="1" type="ORF">CIG1485E_1193</name>
</gene>
<name>A0A076FC74_9BACT</name>
<dbReference type="STRING" id="1244531.CIG2463D_1284"/>
<dbReference type="OrthoDB" id="5328932at2"/>
<dbReference type="InterPro" id="IPR015943">
    <property type="entry name" value="WD40/YVTN_repeat-like_dom_sf"/>
</dbReference>
<dbReference type="Gene3D" id="2.130.10.10">
    <property type="entry name" value="YVTN repeat-like/Quinoprotein amine dehydrogenase"/>
    <property type="match status" value="1"/>
</dbReference>
<organism evidence="1 2">
    <name type="scientific">Campylobacter iguaniorum</name>
    <dbReference type="NCBI Taxonomy" id="1244531"/>
    <lineage>
        <taxon>Bacteria</taxon>
        <taxon>Pseudomonadati</taxon>
        <taxon>Campylobacterota</taxon>
        <taxon>Epsilonproteobacteria</taxon>
        <taxon>Campylobacterales</taxon>
        <taxon>Campylobacteraceae</taxon>
        <taxon>Campylobacter</taxon>
    </lineage>
</organism>
<keyword evidence="2" id="KW-1185">Reference proteome</keyword>
<dbReference type="AlphaFoldDB" id="A0A076FC74"/>
<dbReference type="Proteomes" id="UP000028486">
    <property type="component" value="Chromosome"/>
</dbReference>
<dbReference type="SUPFAM" id="SSF50998">
    <property type="entry name" value="Quinoprotein alcohol dehydrogenase-like"/>
    <property type="match status" value="1"/>
</dbReference>
<dbReference type="PROSITE" id="PS51257">
    <property type="entry name" value="PROKAR_LIPOPROTEIN"/>
    <property type="match status" value="1"/>
</dbReference>
<evidence type="ECO:0000313" key="1">
    <source>
        <dbReference type="EMBL" id="AII15027.1"/>
    </source>
</evidence>
<dbReference type="HOGENOM" id="CLU_029340_0_0_7"/>
<dbReference type="RefSeq" id="WP_038454610.1">
    <property type="nucleotide sequence ID" value="NZ_CP009043.1"/>
</dbReference>
<dbReference type="EMBL" id="CP009043">
    <property type="protein sequence ID" value="AII15027.1"/>
    <property type="molecule type" value="Genomic_DNA"/>
</dbReference>
<dbReference type="InterPro" id="IPR011047">
    <property type="entry name" value="Quinoprotein_ADH-like_sf"/>
</dbReference>
<sequence>MKYILAICIAFGLLIFSGCSTKRKYFEPQNIDKEMSYSQNLPSSIKYTARDGATLEDGQIITKTGLKNTVKLEENDRFIGEFDGKFIVSNLDGTLKILDLQNTVYERKFPQAIVAASLSGSKLAALSSRNTIYLVDIYRDNVDLEYVVGDTYAQDSRTAAPIFLSSLIVYPTLDGKIMIVDKASGNIIRDAVVSSEPFFNNIIYLDVFEDKMFAATATKVMMISPSLTKEYSGQIKDVILYKNRIYVLLKDGFIEAMDLNLNSIAKTEFKFAIFSNIIPKGDYLYIIEKTGYLLKTNLDLTSQEVIELNGEIEDKSFASKNTFYYDDKILKLD</sequence>
<protein>
    <submittedName>
        <fullName evidence="1">Hyothetical lipoprotein, putative beta-barrel assembly machinery complex lipoprotein BamB</fullName>
    </submittedName>
</protein>